<dbReference type="EMBL" id="BGZK01005171">
    <property type="protein sequence ID" value="GBP12864.1"/>
    <property type="molecule type" value="Genomic_DNA"/>
</dbReference>
<dbReference type="GO" id="GO:0003824">
    <property type="term" value="F:catalytic activity"/>
    <property type="evidence" value="ECO:0007669"/>
    <property type="project" value="UniProtKB-KW"/>
</dbReference>
<dbReference type="GO" id="GO:0042575">
    <property type="term" value="C:DNA polymerase complex"/>
    <property type="evidence" value="ECO:0007669"/>
    <property type="project" value="UniProtKB-ARBA"/>
</dbReference>
<dbReference type="SUPFAM" id="SSF56672">
    <property type="entry name" value="DNA/RNA polymerases"/>
    <property type="match status" value="1"/>
</dbReference>
<proteinExistence type="predicted"/>
<evidence type="ECO:0000259" key="2">
    <source>
        <dbReference type="PROSITE" id="PS50994"/>
    </source>
</evidence>
<dbReference type="PROSITE" id="PS50994">
    <property type="entry name" value="INTEGRASE"/>
    <property type="match status" value="1"/>
</dbReference>
<dbReference type="InterPro" id="IPR050951">
    <property type="entry name" value="Retrovirus_Pol_polyprotein"/>
</dbReference>
<accession>A0A4C1TFE7</accession>
<dbReference type="InterPro" id="IPR043128">
    <property type="entry name" value="Rev_trsase/Diguanyl_cyclase"/>
</dbReference>
<organism evidence="3 4">
    <name type="scientific">Eumeta variegata</name>
    <name type="common">Bagworm moth</name>
    <name type="synonym">Eumeta japonica</name>
    <dbReference type="NCBI Taxonomy" id="151549"/>
    <lineage>
        <taxon>Eukaryota</taxon>
        <taxon>Metazoa</taxon>
        <taxon>Ecdysozoa</taxon>
        <taxon>Arthropoda</taxon>
        <taxon>Hexapoda</taxon>
        <taxon>Insecta</taxon>
        <taxon>Pterygota</taxon>
        <taxon>Neoptera</taxon>
        <taxon>Endopterygota</taxon>
        <taxon>Lepidoptera</taxon>
        <taxon>Glossata</taxon>
        <taxon>Ditrysia</taxon>
        <taxon>Tineoidea</taxon>
        <taxon>Psychidae</taxon>
        <taxon>Oiketicinae</taxon>
        <taxon>Eumeta</taxon>
    </lineage>
</organism>
<comment type="caution">
    <text evidence="3">The sequence shown here is derived from an EMBL/GenBank/DDBJ whole genome shotgun (WGS) entry which is preliminary data.</text>
</comment>
<dbReference type="InterPro" id="IPR001584">
    <property type="entry name" value="Integrase_cat-core"/>
</dbReference>
<dbReference type="PANTHER" id="PTHR37984">
    <property type="entry name" value="PROTEIN CBG26694"/>
    <property type="match status" value="1"/>
</dbReference>
<dbReference type="InterPro" id="IPR000477">
    <property type="entry name" value="RT_dom"/>
</dbReference>
<sequence length="291" mass="33581">MPFGLKNGPGIFQRAMDNILREFVGKICHVYIDDIIVYSESLEAYIEHLETLENGRISQNLSKKTEIKLDDEAIEAFERLKKLLINQVELTQPDFSKKFVLTTDASNIAIGGVLTQEVIKQIDDRLNLGEKVMDVLQSFPNARKMTLDNEPGFTTVQFKSLMQRLGIELYYCTPRHSTTNGIVERVHSTLVELARCIKEEYHVLDDSECFYRATQQYNKSIHSVTGEKPSDIFFNKILHDNLVDKLKKAQEKMLQRSRDSTTKTYQPNAIVYEKIIGQRNKLAPRFRKQKS</sequence>
<dbReference type="PANTHER" id="PTHR37984:SF5">
    <property type="entry name" value="PROTEIN NYNRIN-LIKE"/>
    <property type="match status" value="1"/>
</dbReference>
<evidence type="ECO:0000256" key="1">
    <source>
        <dbReference type="ARBA" id="ARBA00023268"/>
    </source>
</evidence>
<dbReference type="InterPro" id="IPR041577">
    <property type="entry name" value="RT_RNaseH_2"/>
</dbReference>
<protein>
    <submittedName>
        <fullName evidence="3">Retrovirus-related Pol polyprotein from transposon gypsy</fullName>
    </submittedName>
</protein>
<evidence type="ECO:0000313" key="3">
    <source>
        <dbReference type="EMBL" id="GBP12864.1"/>
    </source>
</evidence>
<dbReference type="Proteomes" id="UP000299102">
    <property type="component" value="Unassembled WGS sequence"/>
</dbReference>
<evidence type="ECO:0000313" key="4">
    <source>
        <dbReference type="Proteomes" id="UP000299102"/>
    </source>
</evidence>
<dbReference type="GO" id="GO:0003676">
    <property type="term" value="F:nucleic acid binding"/>
    <property type="evidence" value="ECO:0007669"/>
    <property type="project" value="InterPro"/>
</dbReference>
<dbReference type="GO" id="GO:0015074">
    <property type="term" value="P:DNA integration"/>
    <property type="evidence" value="ECO:0007669"/>
    <property type="project" value="InterPro"/>
</dbReference>
<dbReference type="InterPro" id="IPR043502">
    <property type="entry name" value="DNA/RNA_pol_sf"/>
</dbReference>
<name>A0A4C1TFE7_EUMVA</name>
<dbReference type="Gene3D" id="3.30.70.270">
    <property type="match status" value="1"/>
</dbReference>
<dbReference type="STRING" id="151549.A0A4C1TFE7"/>
<dbReference type="SUPFAM" id="SSF53098">
    <property type="entry name" value="Ribonuclease H-like"/>
    <property type="match status" value="1"/>
</dbReference>
<dbReference type="Gene3D" id="3.30.420.10">
    <property type="entry name" value="Ribonuclease H-like superfamily/Ribonuclease H"/>
    <property type="match status" value="1"/>
</dbReference>
<feature type="domain" description="Integrase catalytic" evidence="2">
    <location>
        <begin position="78"/>
        <end position="237"/>
    </location>
</feature>
<dbReference type="InterPro" id="IPR012337">
    <property type="entry name" value="RNaseH-like_sf"/>
</dbReference>
<gene>
    <name evidence="3" type="primary">pol</name>
    <name evidence="3" type="ORF">EVAR_65477_1</name>
</gene>
<dbReference type="Pfam" id="PF00078">
    <property type="entry name" value="RVT_1"/>
    <property type="match status" value="1"/>
</dbReference>
<dbReference type="AlphaFoldDB" id="A0A4C1TFE7"/>
<dbReference type="OrthoDB" id="8003593at2759"/>
<keyword evidence="1" id="KW-0511">Multifunctional enzyme</keyword>
<dbReference type="Pfam" id="PF17919">
    <property type="entry name" value="RT_RNaseH_2"/>
    <property type="match status" value="1"/>
</dbReference>
<dbReference type="InterPro" id="IPR036397">
    <property type="entry name" value="RNaseH_sf"/>
</dbReference>
<reference evidence="3 4" key="1">
    <citation type="journal article" date="2019" name="Commun. Biol.">
        <title>The bagworm genome reveals a unique fibroin gene that provides high tensile strength.</title>
        <authorList>
            <person name="Kono N."/>
            <person name="Nakamura H."/>
            <person name="Ohtoshi R."/>
            <person name="Tomita M."/>
            <person name="Numata K."/>
            <person name="Arakawa K."/>
        </authorList>
    </citation>
    <scope>NUCLEOTIDE SEQUENCE [LARGE SCALE GENOMIC DNA]</scope>
</reference>
<keyword evidence="4" id="KW-1185">Reference proteome</keyword>
<dbReference type="GO" id="GO:0071897">
    <property type="term" value="P:DNA biosynthetic process"/>
    <property type="evidence" value="ECO:0007669"/>
    <property type="project" value="UniProtKB-ARBA"/>
</dbReference>